<organism evidence="3 4">
    <name type="scientific">Candidatus Uhrbacteria bacterium RIFCSPHIGHO2_12_FULL_60_25</name>
    <dbReference type="NCBI Taxonomy" id="1802399"/>
    <lineage>
        <taxon>Bacteria</taxon>
        <taxon>Candidatus Uhriibacteriota</taxon>
    </lineage>
</organism>
<feature type="transmembrane region" description="Helical" evidence="2">
    <location>
        <begin position="56"/>
        <end position="76"/>
    </location>
</feature>
<dbReference type="Gene3D" id="3.30.70.60">
    <property type="match status" value="1"/>
</dbReference>
<evidence type="ECO:0000256" key="1">
    <source>
        <dbReference type="SAM" id="MobiDB-lite"/>
    </source>
</evidence>
<evidence type="ECO:0000256" key="2">
    <source>
        <dbReference type="SAM" id="Phobius"/>
    </source>
</evidence>
<dbReference type="EMBL" id="MGEH01000016">
    <property type="protein sequence ID" value="OGL79188.1"/>
    <property type="molecule type" value="Genomic_DNA"/>
</dbReference>
<reference evidence="3 4" key="1">
    <citation type="journal article" date="2016" name="Nat. Commun.">
        <title>Thousands of microbial genomes shed light on interconnected biogeochemical processes in an aquifer system.</title>
        <authorList>
            <person name="Anantharaman K."/>
            <person name="Brown C.T."/>
            <person name="Hug L.A."/>
            <person name="Sharon I."/>
            <person name="Castelle C.J."/>
            <person name="Probst A.J."/>
            <person name="Thomas B.C."/>
            <person name="Singh A."/>
            <person name="Wilkins M.J."/>
            <person name="Karaoz U."/>
            <person name="Brodie E.L."/>
            <person name="Williams K.H."/>
            <person name="Hubbard S.S."/>
            <person name="Banfield J.F."/>
        </authorList>
    </citation>
    <scope>NUCLEOTIDE SEQUENCE [LARGE SCALE GENOMIC DNA]</scope>
</reference>
<sequence length="249" mass="27331">MPDFLQKDTAHDIQPQAEPTSKPLFSHRPTEKKTEERKAKEVEKAKKKPSRLFTEYYGVLFLLLIASFIVAGFVVLRPLILEFKTAMAAVQTTVQTLQDERDYLDSLQRSIAAAESIPPDVLERVDEAIPRSVGIPKLLETMAKLAEDQHVKLNSIQFTEPKGSPAPVTTAGAPARGLTATPLDVSLTMASPGYAATRAFLKSLEDNLRVLDVQTITVTGNEQTGELNYTVQLRTYTLTSPAPVPASVQ</sequence>
<evidence type="ECO:0000313" key="4">
    <source>
        <dbReference type="Proteomes" id="UP000176603"/>
    </source>
</evidence>
<evidence type="ECO:0000313" key="3">
    <source>
        <dbReference type="EMBL" id="OGL79188.1"/>
    </source>
</evidence>
<dbReference type="Proteomes" id="UP000176603">
    <property type="component" value="Unassembled WGS sequence"/>
</dbReference>
<feature type="compositionally biased region" description="Basic and acidic residues" evidence="1">
    <location>
        <begin position="1"/>
        <end position="11"/>
    </location>
</feature>
<evidence type="ECO:0008006" key="5">
    <source>
        <dbReference type="Google" id="ProtNLM"/>
    </source>
</evidence>
<name>A0A1F7UNA1_9BACT</name>
<dbReference type="InterPro" id="IPR014717">
    <property type="entry name" value="Transl_elong_EF1B/ribsomal_bS6"/>
</dbReference>
<keyword evidence="2" id="KW-1133">Transmembrane helix</keyword>
<gene>
    <name evidence="3" type="ORF">A3E39_04770</name>
</gene>
<feature type="compositionally biased region" description="Basic and acidic residues" evidence="1">
    <location>
        <begin position="28"/>
        <end position="44"/>
    </location>
</feature>
<protein>
    <recommendedName>
        <fullName evidence="5">Pilus assembly protein PilO</fullName>
    </recommendedName>
</protein>
<keyword evidence="2" id="KW-0812">Transmembrane</keyword>
<dbReference type="STRING" id="1802399.A3E39_04770"/>
<dbReference type="AlphaFoldDB" id="A0A1F7UNA1"/>
<comment type="caution">
    <text evidence="3">The sequence shown here is derived from an EMBL/GenBank/DDBJ whole genome shotgun (WGS) entry which is preliminary data.</text>
</comment>
<accession>A0A1F7UNA1</accession>
<keyword evidence="2" id="KW-0472">Membrane</keyword>
<feature type="region of interest" description="Disordered" evidence="1">
    <location>
        <begin position="1"/>
        <end position="44"/>
    </location>
</feature>
<proteinExistence type="predicted"/>